<reference evidence="2 4" key="3">
    <citation type="submission" date="2018-06" db="EMBL/GenBank/DDBJ databases">
        <authorList>
            <consortium name="Pathogen Informatics"/>
            <person name="Doyle S."/>
        </authorList>
    </citation>
    <scope>NUCLEOTIDE SEQUENCE [LARGE SCALE GENOMIC DNA]</scope>
    <source>
        <strain evidence="2 4">NCTC11653</strain>
    </source>
</reference>
<sequence length="308" mass="37081">MKYILLYLLYFCSWATIAQEQKYILLDSITSNYTVKKYTLSTLPYKVDYEIEIYNVFSKNYGKGLDSDFIVLFSVLPDLESKNSWQEIDFSLLQKNFLPTKKLFDRVYNRTYNPEAKIEGNRQLSLVKKVKDKYFVAKNCWVNEFFCTNTPSEMKVTTNNYVIDIHQPTMPVSVLRSLYKKQFPNQEFPLDELFWIIPKHLENIYLANVENKEGDIIYYFYLFSNSLRDNNTISEFAYIKERGIVAGNYYGYFFPYGKRTLRGGDWLKVREPYKNEIFWAEELKKEWRDKELKWQKEREREEKEIIGR</sequence>
<evidence type="ECO:0000313" key="4">
    <source>
        <dbReference type="Proteomes" id="UP000249902"/>
    </source>
</evidence>
<gene>
    <name evidence="1" type="ORF">CGC55_09010</name>
    <name evidence="2" type="ORF">NCTC11653_01491</name>
</gene>
<dbReference type="RefSeq" id="WP_002677640.1">
    <property type="nucleotide sequence ID" value="NZ_CP022385.1"/>
</dbReference>
<reference evidence="3" key="2">
    <citation type="submission" date="2017-06" db="EMBL/GenBank/DDBJ databases">
        <title>Capnocytophaga spp. assemblies.</title>
        <authorList>
            <person name="Gulvik C.A."/>
        </authorList>
    </citation>
    <scope>NUCLEOTIDE SEQUENCE [LARGE SCALE GENOMIC DNA]</scope>
    <source>
        <strain evidence="3">KC1668</strain>
    </source>
</reference>
<dbReference type="Proteomes" id="UP000217301">
    <property type="component" value="Chromosome"/>
</dbReference>
<keyword evidence="3" id="KW-1185">Reference proteome</keyword>
<evidence type="ECO:0000313" key="3">
    <source>
        <dbReference type="Proteomes" id="UP000217301"/>
    </source>
</evidence>
<reference evidence="1" key="1">
    <citation type="journal article" date="2017" name="Genome Announc.">
        <title>Twelve Complete Reference Genomes of Clinical Isolates in the Capnocytophaga Genus.</title>
        <authorList>
            <person name="Villarma A."/>
            <person name="Gulvik C.A."/>
            <person name="Rowe L.A."/>
            <person name="Sheth M."/>
            <person name="Juieng P."/>
            <person name="Nicholson A.C."/>
            <person name="Loparev V.N."/>
            <person name="McQuiston J.R."/>
        </authorList>
    </citation>
    <scope>NUCLEOTIDE SEQUENCE</scope>
    <source>
        <strain evidence="1">KC1668</strain>
    </source>
</reference>
<dbReference type="KEGG" id="cspu:CGC55_09010"/>
<dbReference type="EMBL" id="UAVP01000008">
    <property type="protein sequence ID" value="SQA75586.1"/>
    <property type="molecule type" value="Genomic_DNA"/>
</dbReference>
<dbReference type="AlphaFoldDB" id="A0AAX2IB18"/>
<evidence type="ECO:0000313" key="2">
    <source>
        <dbReference type="EMBL" id="SQA75586.1"/>
    </source>
</evidence>
<proteinExistence type="predicted"/>
<evidence type="ECO:0000313" key="1">
    <source>
        <dbReference type="EMBL" id="ATA84633.1"/>
    </source>
</evidence>
<accession>A0AAX2IB18</accession>
<organism evidence="2 4">
    <name type="scientific">Capnocytophaga sputigena</name>
    <dbReference type="NCBI Taxonomy" id="1019"/>
    <lineage>
        <taxon>Bacteria</taxon>
        <taxon>Pseudomonadati</taxon>
        <taxon>Bacteroidota</taxon>
        <taxon>Flavobacteriia</taxon>
        <taxon>Flavobacteriales</taxon>
        <taxon>Flavobacteriaceae</taxon>
        <taxon>Capnocytophaga</taxon>
    </lineage>
</organism>
<dbReference type="Proteomes" id="UP000249902">
    <property type="component" value="Unassembled WGS sequence"/>
</dbReference>
<evidence type="ECO:0008006" key="5">
    <source>
        <dbReference type="Google" id="ProtNLM"/>
    </source>
</evidence>
<dbReference type="EMBL" id="CP022385">
    <property type="protein sequence ID" value="ATA84633.1"/>
    <property type="molecule type" value="Genomic_DNA"/>
</dbReference>
<protein>
    <recommendedName>
        <fullName evidence="5">YARHG domain-containing protein</fullName>
    </recommendedName>
</protein>
<name>A0AAX2IB18_CAPSP</name>